<evidence type="ECO:0000313" key="1">
    <source>
        <dbReference type="EMBL" id="OAT04979.1"/>
    </source>
</evidence>
<evidence type="ECO:0000313" key="2">
    <source>
        <dbReference type="Proteomes" id="UP000002038"/>
    </source>
</evidence>
<keyword evidence="2" id="KW-1185">Reference proteome</keyword>
<dbReference type="VEuPathDB" id="FungiDB:BDBG_01443"/>
<proteinExistence type="predicted"/>
<dbReference type="EMBL" id="GG657449">
    <property type="protein sequence ID" value="OAT04979.1"/>
    <property type="molecule type" value="Genomic_DNA"/>
</dbReference>
<gene>
    <name evidence="1" type="ORF">BDBG_01443</name>
</gene>
<dbReference type="AlphaFoldDB" id="A0A179UCG0"/>
<protein>
    <submittedName>
        <fullName evidence="1">Uncharacterized protein</fullName>
    </submittedName>
</protein>
<dbReference type="GeneID" id="8507339"/>
<reference evidence="2" key="1">
    <citation type="journal article" date="2015" name="PLoS Genet.">
        <title>The dynamic genome and transcriptome of the human fungal pathogen Blastomyces and close relative Emmonsia.</title>
        <authorList>
            <person name="Munoz J.F."/>
            <person name="Gauthier G.M."/>
            <person name="Desjardins C.A."/>
            <person name="Gallo J.E."/>
            <person name="Holder J."/>
            <person name="Sullivan T.D."/>
            <person name="Marty A.J."/>
            <person name="Carmen J.C."/>
            <person name="Chen Z."/>
            <person name="Ding L."/>
            <person name="Gujja S."/>
            <person name="Magrini V."/>
            <person name="Misas E."/>
            <person name="Mitreva M."/>
            <person name="Priest M."/>
            <person name="Saif S."/>
            <person name="Whiston E.A."/>
            <person name="Young S."/>
            <person name="Zeng Q."/>
            <person name="Goldman W.E."/>
            <person name="Mardis E.R."/>
            <person name="Taylor J.W."/>
            <person name="McEwen J.G."/>
            <person name="Clay O.K."/>
            <person name="Klein B.S."/>
            <person name="Cuomo C.A."/>
        </authorList>
    </citation>
    <scope>NUCLEOTIDE SEQUENCE [LARGE SCALE GENOMIC DNA]</scope>
    <source>
        <strain evidence="2">SLH14081</strain>
    </source>
</reference>
<dbReference type="RefSeq" id="XP_031576467.1">
    <property type="nucleotide sequence ID" value="XM_031720336.1"/>
</dbReference>
<name>A0A179UCG0_BLAGS</name>
<organism evidence="1 2">
    <name type="scientific">Blastomyces gilchristii (strain SLH14081)</name>
    <name type="common">Blastomyces dermatitidis</name>
    <dbReference type="NCBI Taxonomy" id="559298"/>
    <lineage>
        <taxon>Eukaryota</taxon>
        <taxon>Fungi</taxon>
        <taxon>Dikarya</taxon>
        <taxon>Ascomycota</taxon>
        <taxon>Pezizomycotina</taxon>
        <taxon>Eurotiomycetes</taxon>
        <taxon>Eurotiomycetidae</taxon>
        <taxon>Onygenales</taxon>
        <taxon>Ajellomycetaceae</taxon>
        <taxon>Blastomyces</taxon>
    </lineage>
</organism>
<sequence>MINAPSSYKSSHLRPHPYNKIQFVIHRSLTGPRRRLPQGASCCLSIMASLDSQARQDIEQNIPTLDDLYDALTRRDIEQNITNVDDLYRALFQTRQDIEQVITNPVDAIQPIHDAETIDDIQKYLSDLNPAFCELSLLFGKVVSYTSCALGMDVEEWELDGFAYI</sequence>
<accession>A0A179UCG0</accession>
<dbReference type="KEGG" id="bgh:BDBG_01443"/>
<dbReference type="OrthoDB" id="4190090at2759"/>
<dbReference type="Proteomes" id="UP000002038">
    <property type="component" value="Unassembled WGS sequence"/>
</dbReference>